<dbReference type="EMBL" id="JAXOVC010000007">
    <property type="protein sequence ID" value="KAK4499314.1"/>
    <property type="molecule type" value="Genomic_DNA"/>
</dbReference>
<organism evidence="1 2">
    <name type="scientific">Zasmidium cellare</name>
    <name type="common">Wine cellar mold</name>
    <name type="synonym">Racodium cellare</name>
    <dbReference type="NCBI Taxonomy" id="395010"/>
    <lineage>
        <taxon>Eukaryota</taxon>
        <taxon>Fungi</taxon>
        <taxon>Dikarya</taxon>
        <taxon>Ascomycota</taxon>
        <taxon>Pezizomycotina</taxon>
        <taxon>Dothideomycetes</taxon>
        <taxon>Dothideomycetidae</taxon>
        <taxon>Mycosphaerellales</taxon>
        <taxon>Mycosphaerellaceae</taxon>
        <taxon>Zasmidium</taxon>
    </lineage>
</organism>
<evidence type="ECO:0000313" key="2">
    <source>
        <dbReference type="Proteomes" id="UP001305779"/>
    </source>
</evidence>
<name>A0ABR0ECT0_ZASCE</name>
<sequence>MVLGQKDMDLATIQLRPLHGCYLGSSSSLSFSWQIRSLLKKITGDDFINLVPASEEDNYDMASASVRASLPMDSYTLPTREYAKYLAETTLFHLGPIYHVFEHQEFMQKLDHFYNDKPENRRLDGLWHMQLLLFIAFGKMFLRRGASALGPPGASEVLQALRIKTKTLDLWDDPILRVEVLCLISLYLLMADMRMTAYTYVCISSSSKSAPSGD</sequence>
<protein>
    <recommendedName>
        <fullName evidence="3">Transcription factor domain-containing protein</fullName>
    </recommendedName>
</protein>
<dbReference type="Proteomes" id="UP001305779">
    <property type="component" value="Unassembled WGS sequence"/>
</dbReference>
<accession>A0ABR0ECT0</accession>
<evidence type="ECO:0008006" key="3">
    <source>
        <dbReference type="Google" id="ProtNLM"/>
    </source>
</evidence>
<comment type="caution">
    <text evidence="1">The sequence shown here is derived from an EMBL/GenBank/DDBJ whole genome shotgun (WGS) entry which is preliminary data.</text>
</comment>
<reference evidence="1 2" key="1">
    <citation type="journal article" date="2023" name="G3 (Bethesda)">
        <title>A chromosome-level genome assembly of Zasmidium syzygii isolated from banana leaves.</title>
        <authorList>
            <person name="van Westerhoven A.C."/>
            <person name="Mehrabi R."/>
            <person name="Talebi R."/>
            <person name="Steentjes M.B.F."/>
            <person name="Corcolon B."/>
            <person name="Chong P.A."/>
            <person name="Kema G.H.J."/>
            <person name="Seidl M.F."/>
        </authorList>
    </citation>
    <scope>NUCLEOTIDE SEQUENCE [LARGE SCALE GENOMIC DNA]</scope>
    <source>
        <strain evidence="1 2">P124</strain>
    </source>
</reference>
<proteinExistence type="predicted"/>
<evidence type="ECO:0000313" key="1">
    <source>
        <dbReference type="EMBL" id="KAK4499314.1"/>
    </source>
</evidence>
<dbReference type="CDD" id="cd12148">
    <property type="entry name" value="fungal_TF_MHR"/>
    <property type="match status" value="1"/>
</dbReference>
<gene>
    <name evidence="1" type="ORF">PRZ48_009827</name>
</gene>
<keyword evidence="2" id="KW-1185">Reference proteome</keyword>